<evidence type="ECO:0000313" key="3">
    <source>
        <dbReference type="EMBL" id="KAG7570225.1"/>
    </source>
</evidence>
<organism evidence="3 4">
    <name type="scientific">Arabidopsis thaliana x Arabidopsis arenosa</name>
    <dbReference type="NCBI Taxonomy" id="1240361"/>
    <lineage>
        <taxon>Eukaryota</taxon>
        <taxon>Viridiplantae</taxon>
        <taxon>Streptophyta</taxon>
        <taxon>Embryophyta</taxon>
        <taxon>Tracheophyta</taxon>
        <taxon>Spermatophyta</taxon>
        <taxon>Magnoliopsida</taxon>
        <taxon>eudicotyledons</taxon>
        <taxon>Gunneridae</taxon>
        <taxon>Pentapetalae</taxon>
        <taxon>rosids</taxon>
        <taxon>malvids</taxon>
        <taxon>Brassicales</taxon>
        <taxon>Brassicaceae</taxon>
        <taxon>Camelineae</taxon>
        <taxon>Arabidopsis</taxon>
    </lineage>
</organism>
<dbReference type="GO" id="GO:0005634">
    <property type="term" value="C:nucleus"/>
    <property type="evidence" value="ECO:0007669"/>
    <property type="project" value="UniProtKB-SubCell"/>
</dbReference>
<dbReference type="Proteomes" id="UP000694240">
    <property type="component" value="Chromosome 9"/>
</dbReference>
<dbReference type="CDD" id="cd00183">
    <property type="entry name" value="TFIIS_I"/>
    <property type="match status" value="1"/>
</dbReference>
<comment type="subcellular location">
    <subcellularLocation>
        <location evidence="1">Nucleus</location>
    </subcellularLocation>
</comment>
<proteinExistence type="predicted"/>
<reference evidence="3 4" key="1">
    <citation type="submission" date="2020-12" db="EMBL/GenBank/DDBJ databases">
        <title>Concerted genomic and epigenomic changes stabilize Arabidopsis allopolyploids.</title>
        <authorList>
            <person name="Chen Z."/>
        </authorList>
    </citation>
    <scope>NUCLEOTIDE SEQUENCE [LARGE SCALE GENOMIC DNA]</scope>
    <source>
        <strain evidence="3">Allo738</strain>
        <tissue evidence="3">Leaf</tissue>
    </source>
</reference>
<dbReference type="SMART" id="SM00509">
    <property type="entry name" value="TFS2N"/>
    <property type="match status" value="1"/>
</dbReference>
<dbReference type="Pfam" id="PF08711">
    <property type="entry name" value="Med26"/>
    <property type="match status" value="1"/>
</dbReference>
<keyword evidence="1" id="KW-0539">Nucleus</keyword>
<evidence type="ECO:0000313" key="4">
    <source>
        <dbReference type="Proteomes" id="UP000694240"/>
    </source>
</evidence>
<keyword evidence="4" id="KW-1185">Reference proteome</keyword>
<accession>A0A8T2ABV5</accession>
<dbReference type="AlphaFoldDB" id="A0A8T2ABV5"/>
<sequence>MQKQEFLELFKAAQRAAKYTSDENSPEVARCIQFMKRLKEAPASLAIDVVLNTTSIGNGIRFLRDHKNPQIRSEAELLSDLWRRYLYATGREQSGTSKDSV</sequence>
<evidence type="ECO:0000256" key="1">
    <source>
        <dbReference type="PROSITE-ProRule" id="PRU00649"/>
    </source>
</evidence>
<dbReference type="EMBL" id="JAEFBK010000009">
    <property type="protein sequence ID" value="KAG7570225.1"/>
    <property type="molecule type" value="Genomic_DNA"/>
</dbReference>
<feature type="domain" description="TFIIS N-terminal" evidence="2">
    <location>
        <begin position="1"/>
        <end position="89"/>
    </location>
</feature>
<dbReference type="InterPro" id="IPR003617">
    <property type="entry name" value="TFIIS/CRSP70_N_sub"/>
</dbReference>
<dbReference type="PROSITE" id="PS51319">
    <property type="entry name" value="TFIIS_N"/>
    <property type="match status" value="1"/>
</dbReference>
<protein>
    <submittedName>
        <fullName evidence="3">TFIIS/LEDGF domain superfamily</fullName>
    </submittedName>
</protein>
<name>A0A8T2ABV5_9BRAS</name>
<evidence type="ECO:0000259" key="2">
    <source>
        <dbReference type="PROSITE" id="PS51319"/>
    </source>
</evidence>
<comment type="caution">
    <text evidence="3">The sequence shown here is derived from an EMBL/GenBank/DDBJ whole genome shotgun (WGS) entry which is preliminary data.</text>
</comment>
<gene>
    <name evidence="3" type="ORF">ISN45_Aa04g028440</name>
</gene>
<dbReference type="InterPro" id="IPR017923">
    <property type="entry name" value="TFIIS_N"/>
</dbReference>